<comment type="caution">
    <text evidence="1">The sequence shown here is derived from an EMBL/GenBank/DDBJ whole genome shotgun (WGS) entry which is preliminary data.</text>
</comment>
<protein>
    <submittedName>
        <fullName evidence="1">Uncharacterized protein</fullName>
    </submittedName>
</protein>
<reference evidence="1" key="1">
    <citation type="submission" date="2023-04" db="EMBL/GenBank/DDBJ databases">
        <title>Draft Genome sequencing of Naganishia species isolated from polar environments using Oxford Nanopore Technology.</title>
        <authorList>
            <person name="Leo P."/>
            <person name="Venkateswaran K."/>
        </authorList>
    </citation>
    <scope>NUCLEOTIDE SEQUENCE</scope>
    <source>
        <strain evidence="1">MNA-CCFEE 5262</strain>
    </source>
</reference>
<sequence>MARAAVRGDATPATRGRGNDELAAVEDIIQPELAKGETVMQNPSSRKGGGSSWKPVPYEDALRLQQLWRDSRWCLAKIRNEFIGDKELERLEMDGTGASEMIKFRQKLLKAYMDLVGGFLTVQIEMTVGGNGAEIVGAKFAYSKIEAIIGWEEAKKLKEAHARFTTQVHVWKETW</sequence>
<name>A0ACC2WPV0_9TREE</name>
<keyword evidence="2" id="KW-1185">Reference proteome</keyword>
<accession>A0ACC2WPV0</accession>
<gene>
    <name evidence="1" type="ORF">QFC20_001969</name>
</gene>
<evidence type="ECO:0000313" key="1">
    <source>
        <dbReference type="EMBL" id="KAJ9113082.1"/>
    </source>
</evidence>
<dbReference type="EMBL" id="JASBWS010000013">
    <property type="protein sequence ID" value="KAJ9113082.1"/>
    <property type="molecule type" value="Genomic_DNA"/>
</dbReference>
<proteinExistence type="predicted"/>
<organism evidence="1 2">
    <name type="scientific">Naganishia adeliensis</name>
    <dbReference type="NCBI Taxonomy" id="92952"/>
    <lineage>
        <taxon>Eukaryota</taxon>
        <taxon>Fungi</taxon>
        <taxon>Dikarya</taxon>
        <taxon>Basidiomycota</taxon>
        <taxon>Agaricomycotina</taxon>
        <taxon>Tremellomycetes</taxon>
        <taxon>Filobasidiales</taxon>
        <taxon>Filobasidiaceae</taxon>
        <taxon>Naganishia</taxon>
    </lineage>
</organism>
<dbReference type="Proteomes" id="UP001230649">
    <property type="component" value="Unassembled WGS sequence"/>
</dbReference>
<evidence type="ECO:0000313" key="2">
    <source>
        <dbReference type="Proteomes" id="UP001230649"/>
    </source>
</evidence>